<protein>
    <submittedName>
        <fullName evidence="2">Uncharacterized protein</fullName>
    </submittedName>
</protein>
<gene>
    <name evidence="2" type="ORF">ACAOBT_LOCUS3116</name>
</gene>
<feature type="chain" id="PRO_5040272038" evidence="1">
    <location>
        <begin position="20"/>
        <end position="456"/>
    </location>
</feature>
<proteinExistence type="predicted"/>
<dbReference type="EMBL" id="CAKOFQ010006681">
    <property type="protein sequence ID" value="CAH1959318.1"/>
    <property type="molecule type" value="Genomic_DNA"/>
</dbReference>
<keyword evidence="3" id="KW-1185">Reference proteome</keyword>
<name>A0A9P0JXJ2_ACAOB</name>
<sequence length="456" mass="48035">MKFLSAFLGIVLLVHNVYGYCPCASKGFVKDCGLCESSDMCHNLDTASSGSFGVTADGTASGIPIVVRPQEVPKPLVALPLNLGIVPGPCTIKKAIVRPAIVPRPVCTHKEKAGSSLFTEGKFSGIEGFVNLASAIQGVGINEDNKIGTPADPVSISIALKKQQEIENCERAIEDRLSFGFRRVPKELPKREQVKQLIPEVNIHRLNGQIIEFVPPKPGKQCKHSTLEEEAIEDLLELEAEEQALAEAQESQRRGPYNNILLEEIGYRPASLRTGSFQDVVGEAVNQAVNALTGGVASTASNAVSGAVSDAVAGAVSNAFSGAVSDAFSGAVSDAFSGAVSNAFSGAISGGNIASGAAEVVDNIVNAVEGAEGLAVGNRKYLPGNVEFKTLPKVPDAIILPTTEIPDSCESDEINLDPFGTISSSKIPNSVQAGIQFNRQSYCHQCQSHNFLHKLL</sequence>
<evidence type="ECO:0000313" key="3">
    <source>
        <dbReference type="Proteomes" id="UP001152888"/>
    </source>
</evidence>
<accession>A0A9P0JXJ2</accession>
<evidence type="ECO:0000256" key="1">
    <source>
        <dbReference type="SAM" id="SignalP"/>
    </source>
</evidence>
<dbReference type="OrthoDB" id="6612717at2759"/>
<dbReference type="Proteomes" id="UP001152888">
    <property type="component" value="Unassembled WGS sequence"/>
</dbReference>
<organism evidence="2 3">
    <name type="scientific">Acanthoscelides obtectus</name>
    <name type="common">Bean weevil</name>
    <name type="synonym">Bruchus obtectus</name>
    <dbReference type="NCBI Taxonomy" id="200917"/>
    <lineage>
        <taxon>Eukaryota</taxon>
        <taxon>Metazoa</taxon>
        <taxon>Ecdysozoa</taxon>
        <taxon>Arthropoda</taxon>
        <taxon>Hexapoda</taxon>
        <taxon>Insecta</taxon>
        <taxon>Pterygota</taxon>
        <taxon>Neoptera</taxon>
        <taxon>Endopterygota</taxon>
        <taxon>Coleoptera</taxon>
        <taxon>Polyphaga</taxon>
        <taxon>Cucujiformia</taxon>
        <taxon>Chrysomeloidea</taxon>
        <taxon>Chrysomelidae</taxon>
        <taxon>Bruchinae</taxon>
        <taxon>Bruchini</taxon>
        <taxon>Acanthoscelides</taxon>
    </lineage>
</organism>
<keyword evidence="1" id="KW-0732">Signal</keyword>
<reference evidence="2" key="1">
    <citation type="submission" date="2022-03" db="EMBL/GenBank/DDBJ databases">
        <authorList>
            <person name="Sayadi A."/>
        </authorList>
    </citation>
    <scope>NUCLEOTIDE SEQUENCE</scope>
</reference>
<comment type="caution">
    <text evidence="2">The sequence shown here is derived from an EMBL/GenBank/DDBJ whole genome shotgun (WGS) entry which is preliminary data.</text>
</comment>
<evidence type="ECO:0000313" key="2">
    <source>
        <dbReference type="EMBL" id="CAH1959318.1"/>
    </source>
</evidence>
<dbReference type="AlphaFoldDB" id="A0A9P0JXJ2"/>
<feature type="signal peptide" evidence="1">
    <location>
        <begin position="1"/>
        <end position="19"/>
    </location>
</feature>